<feature type="transmembrane region" description="Helical" evidence="1">
    <location>
        <begin position="7"/>
        <end position="27"/>
    </location>
</feature>
<accession>A0ABS6F462</accession>
<protein>
    <recommendedName>
        <fullName evidence="4">Membrane associated protein</fullName>
    </recommendedName>
</protein>
<proteinExistence type="predicted"/>
<reference evidence="2 3" key="1">
    <citation type="submission" date="2021-06" db="EMBL/GenBank/DDBJ databases">
        <authorList>
            <person name="Sun Q."/>
            <person name="Li D."/>
        </authorList>
    </citation>
    <scope>NUCLEOTIDE SEQUENCE [LARGE SCALE GENOMIC DNA]</scope>
    <source>
        <strain evidence="2 3">MSJ-4</strain>
    </source>
</reference>
<dbReference type="RefSeq" id="WP_216457935.1">
    <property type="nucleotide sequence ID" value="NZ_JAHLQL010000008.1"/>
</dbReference>
<name>A0ABS6F462_9CLOT</name>
<evidence type="ECO:0000313" key="2">
    <source>
        <dbReference type="EMBL" id="MBU5593263.1"/>
    </source>
</evidence>
<keyword evidence="1" id="KW-0812">Transmembrane</keyword>
<organism evidence="2 3">
    <name type="scientific">Clostridium simiarum</name>
    <dbReference type="NCBI Taxonomy" id="2841506"/>
    <lineage>
        <taxon>Bacteria</taxon>
        <taxon>Bacillati</taxon>
        <taxon>Bacillota</taxon>
        <taxon>Clostridia</taxon>
        <taxon>Eubacteriales</taxon>
        <taxon>Clostridiaceae</taxon>
        <taxon>Clostridium</taxon>
    </lineage>
</organism>
<comment type="caution">
    <text evidence="2">The sequence shown here is derived from an EMBL/GenBank/DDBJ whole genome shotgun (WGS) entry which is preliminary data.</text>
</comment>
<evidence type="ECO:0000313" key="3">
    <source>
        <dbReference type="Proteomes" id="UP000736583"/>
    </source>
</evidence>
<evidence type="ECO:0008006" key="4">
    <source>
        <dbReference type="Google" id="ProtNLM"/>
    </source>
</evidence>
<keyword evidence="3" id="KW-1185">Reference proteome</keyword>
<dbReference type="Proteomes" id="UP000736583">
    <property type="component" value="Unassembled WGS sequence"/>
</dbReference>
<keyword evidence="1" id="KW-1133">Transmembrane helix</keyword>
<gene>
    <name evidence="2" type="ORF">KQI89_16055</name>
</gene>
<evidence type="ECO:0000256" key="1">
    <source>
        <dbReference type="SAM" id="Phobius"/>
    </source>
</evidence>
<sequence>MKSYKKIYIGIVCIISFSYIGNLIYYYNNKLDKPCFLQHYYDLEQGEMFTLYFLDNKVINEKDKITNIGIGNYKFNINNQYNDNYNYNKPGALRLRAIDINPNGRDSFRGFMQDETVGSYKEITIHYGEKVETVPIGNLSFKKENVKTRGEEILSDRGRQLNEEKYQFTLFPSEAMRILEVKDKHSEDDIEVFSDYIPYNSDNITKRTLPFYVESEEVIIIKVDVSKLVKKASKEGLVFNYPIEVVYESMDGSKGTKTLNVNIVPNDANIDIKSTKESLRDKEGEM</sequence>
<keyword evidence="1" id="KW-0472">Membrane</keyword>
<dbReference type="EMBL" id="JAHLQL010000008">
    <property type="protein sequence ID" value="MBU5593263.1"/>
    <property type="molecule type" value="Genomic_DNA"/>
</dbReference>